<keyword evidence="1" id="KW-1133">Transmembrane helix</keyword>
<evidence type="ECO:0008006" key="4">
    <source>
        <dbReference type="Google" id="ProtNLM"/>
    </source>
</evidence>
<dbReference type="EMBL" id="MFSR01000014">
    <property type="protein sequence ID" value="OGI40870.1"/>
    <property type="molecule type" value="Genomic_DNA"/>
</dbReference>
<evidence type="ECO:0000313" key="3">
    <source>
        <dbReference type="Proteomes" id="UP000179334"/>
    </source>
</evidence>
<evidence type="ECO:0000256" key="1">
    <source>
        <dbReference type="SAM" id="Phobius"/>
    </source>
</evidence>
<keyword evidence="1" id="KW-0472">Membrane</keyword>
<gene>
    <name evidence="2" type="ORF">A2V91_03400</name>
</gene>
<feature type="transmembrane region" description="Helical" evidence="1">
    <location>
        <begin position="89"/>
        <end position="107"/>
    </location>
</feature>
<protein>
    <recommendedName>
        <fullName evidence="4">Cxxc_20_cxxc protein</fullName>
    </recommendedName>
</protein>
<accession>A0A1F6T6W5</accession>
<evidence type="ECO:0000313" key="2">
    <source>
        <dbReference type="EMBL" id="OGI40870.1"/>
    </source>
</evidence>
<dbReference type="Proteomes" id="UP000179334">
    <property type="component" value="Unassembled WGS sequence"/>
</dbReference>
<proteinExistence type="predicted"/>
<name>A0A1F6T6W5_9PROT</name>
<organism evidence="2 3">
    <name type="scientific">Candidatus Muproteobacteria bacterium RBG_16_64_10</name>
    <dbReference type="NCBI Taxonomy" id="1817757"/>
    <lineage>
        <taxon>Bacteria</taxon>
        <taxon>Pseudomonadati</taxon>
        <taxon>Pseudomonadota</taxon>
        <taxon>Candidatus Muproteobacteria</taxon>
    </lineage>
</organism>
<feature type="transmembrane region" description="Helical" evidence="1">
    <location>
        <begin position="65"/>
        <end position="83"/>
    </location>
</feature>
<reference evidence="2 3" key="1">
    <citation type="journal article" date="2016" name="Nat. Commun.">
        <title>Thousands of microbial genomes shed light on interconnected biogeochemical processes in an aquifer system.</title>
        <authorList>
            <person name="Anantharaman K."/>
            <person name="Brown C.T."/>
            <person name="Hug L.A."/>
            <person name="Sharon I."/>
            <person name="Castelle C.J."/>
            <person name="Probst A.J."/>
            <person name="Thomas B.C."/>
            <person name="Singh A."/>
            <person name="Wilkins M.J."/>
            <person name="Karaoz U."/>
            <person name="Brodie E.L."/>
            <person name="Williams K.H."/>
            <person name="Hubbard S.S."/>
            <person name="Banfield J.F."/>
        </authorList>
    </citation>
    <scope>NUCLEOTIDE SEQUENCE [LARGE SCALE GENOMIC DNA]</scope>
</reference>
<sequence length="121" mass="14036">MPRRNPARRPRKTTEKIADSKACPHCRRAVPRNLFWKSIVAGQTAHQCPSCRKRFRLTYRSKMRLSYLNVLLILGFIILWNLPDIPRNLAVFAVVAVLTVLVMPAQVRYEKTTARYDTPTK</sequence>
<dbReference type="AlphaFoldDB" id="A0A1F6T6W5"/>
<comment type="caution">
    <text evidence="2">The sequence shown here is derived from an EMBL/GenBank/DDBJ whole genome shotgun (WGS) entry which is preliminary data.</text>
</comment>
<keyword evidence="1" id="KW-0812">Transmembrane</keyword>